<name>A0A0D3R121_9RHAB</name>
<keyword evidence="1" id="KW-1133">Transmembrane helix</keyword>
<evidence type="ECO:0000313" key="2">
    <source>
        <dbReference type="EMBL" id="AJR28276.1"/>
    </source>
</evidence>
<dbReference type="RefSeq" id="YP_010087300.1">
    <property type="nucleotide sequence ID" value="NC_055530.1"/>
</dbReference>
<sequence>MIALFLLLTLLVMVLRPRYVEWILFYMLGHYNVGLNALYNVNFLFWYLFCDIPSRFLNNVFGDMIEKYYQD</sequence>
<feature type="transmembrane region" description="Helical" evidence="1">
    <location>
        <begin position="30"/>
        <end position="49"/>
    </location>
</feature>
<evidence type="ECO:0000313" key="3">
    <source>
        <dbReference type="Proteomes" id="UP000500992"/>
    </source>
</evidence>
<keyword evidence="3" id="KW-1185">Reference proteome</keyword>
<keyword evidence="1" id="KW-0812">Transmembrane</keyword>
<keyword evidence="1" id="KW-0472">Membrane</keyword>
<dbReference type="GeneID" id="65102567"/>
<protein>
    <recommendedName>
        <fullName evidence="4">Small hydrophobic protein</fullName>
    </recommendedName>
</protein>
<proteinExistence type="predicted"/>
<reference evidence="2 3" key="1">
    <citation type="journal article" date="2015" name="PLoS Pathog.">
        <title>Evolution of genome size and complexity in the rhabdoviridae.</title>
        <authorList>
            <person name="Walker P.J."/>
            <person name="Firth C."/>
            <person name="Widen S.G."/>
            <person name="Blasdell K.R."/>
            <person name="Guzman H."/>
            <person name="Wood T.G."/>
            <person name="Paradkar P.N."/>
            <person name="Holmes E.C."/>
            <person name="Tesh R.B."/>
            <person name="Vasilakis N."/>
        </authorList>
    </citation>
    <scope>NUCLEOTIDE SEQUENCE [LARGE SCALE GENOMIC DNA]</scope>
    <source>
        <strain evidence="2 3">DakAnB439a</strain>
    </source>
</reference>
<evidence type="ECO:0008006" key="4">
    <source>
        <dbReference type="Google" id="ProtNLM"/>
    </source>
</evidence>
<accession>A0A0D3R121</accession>
<dbReference type="KEGG" id="vg:65102567"/>
<dbReference type="EMBL" id="KM204982">
    <property type="protein sequence ID" value="AJR28276.1"/>
    <property type="molecule type" value="Viral_cRNA"/>
</dbReference>
<organism evidence="2 3">
    <name type="scientific">Garba virus</name>
    <dbReference type="NCBI Taxonomy" id="864696"/>
    <lineage>
        <taxon>Viruses</taxon>
        <taxon>Riboviria</taxon>
        <taxon>Orthornavirae</taxon>
        <taxon>Negarnaviricota</taxon>
        <taxon>Haploviricotina</taxon>
        <taxon>Monjiviricetes</taxon>
        <taxon>Mononegavirales</taxon>
        <taxon>Rhabdoviridae</taxon>
        <taxon>Alpharhabdovirinae</taxon>
        <taxon>Sunrhavirus</taxon>
        <taxon>Sunrhavirus garba</taxon>
    </lineage>
</organism>
<dbReference type="Proteomes" id="UP000500992">
    <property type="component" value="Segment"/>
</dbReference>
<evidence type="ECO:0000256" key="1">
    <source>
        <dbReference type="SAM" id="Phobius"/>
    </source>
</evidence>